<proteinExistence type="predicted"/>
<dbReference type="Proteomes" id="UP000004200">
    <property type="component" value="Unassembled WGS sequence"/>
</dbReference>
<protein>
    <submittedName>
        <fullName evidence="1">Uncharacterized protein</fullName>
    </submittedName>
</protein>
<organism evidence="1 2">
    <name type="scientific">Thiorhodococcus drewsii AZ1</name>
    <dbReference type="NCBI Taxonomy" id="765913"/>
    <lineage>
        <taxon>Bacteria</taxon>
        <taxon>Pseudomonadati</taxon>
        <taxon>Pseudomonadota</taxon>
        <taxon>Gammaproteobacteria</taxon>
        <taxon>Chromatiales</taxon>
        <taxon>Chromatiaceae</taxon>
        <taxon>Thiorhodococcus</taxon>
    </lineage>
</organism>
<dbReference type="STRING" id="765913.ThidrDRAFT_2449"/>
<dbReference type="AlphaFoldDB" id="G2E2A1"/>
<keyword evidence="2" id="KW-1185">Reference proteome</keyword>
<evidence type="ECO:0000313" key="1">
    <source>
        <dbReference type="EMBL" id="EGV30817.1"/>
    </source>
</evidence>
<dbReference type="EMBL" id="AFWT01000016">
    <property type="protein sequence ID" value="EGV30817.1"/>
    <property type="molecule type" value="Genomic_DNA"/>
</dbReference>
<reference evidence="1 2" key="1">
    <citation type="submission" date="2011-06" db="EMBL/GenBank/DDBJ databases">
        <title>The draft genome of Thiorhodococcus drewsii AZ1.</title>
        <authorList>
            <consortium name="US DOE Joint Genome Institute (JGI-PGF)"/>
            <person name="Lucas S."/>
            <person name="Han J."/>
            <person name="Lapidus A."/>
            <person name="Cheng J.-F."/>
            <person name="Goodwin L."/>
            <person name="Pitluck S."/>
            <person name="Peters L."/>
            <person name="Land M.L."/>
            <person name="Hauser L."/>
            <person name="Vogl K."/>
            <person name="Liu Z."/>
            <person name="Imhoff J."/>
            <person name="Thiel V."/>
            <person name="Frigaard N.-U."/>
            <person name="Bryant D.A."/>
            <person name="Woyke T.J."/>
        </authorList>
    </citation>
    <scope>NUCLEOTIDE SEQUENCE [LARGE SCALE GENOMIC DNA]</scope>
    <source>
        <strain evidence="1 2">AZ1</strain>
    </source>
</reference>
<evidence type="ECO:0000313" key="2">
    <source>
        <dbReference type="Proteomes" id="UP000004200"/>
    </source>
</evidence>
<gene>
    <name evidence="1" type="ORF">ThidrDRAFT_2449</name>
</gene>
<name>G2E2A1_9GAMM</name>
<comment type="caution">
    <text evidence="1">The sequence shown here is derived from an EMBL/GenBank/DDBJ whole genome shotgun (WGS) entry which is preliminary data.</text>
</comment>
<accession>G2E2A1</accession>
<sequence length="47" mass="5426">MDAHLTWDPVAEGLMCDASFGRDQERRFPLARRLDDGAVRWIPAHVF</sequence>